<comment type="caution">
    <text evidence="2">The sequence shown here is derived from an EMBL/GenBank/DDBJ whole genome shotgun (WGS) entry which is preliminary data.</text>
</comment>
<sequence>MAGTSKKLILRFMWPYRVTKINNNHTVEIQECAGKQTQLNLYESMIWKEEPCVDFQESRDHPIPSELTNELEIPPPTDEEYALQEEQDLIDLDAETVAPPVPPVAPRPERRTGLRPWSALRPPNSRDTLLLMSLLALLYFTPLAAFNATVCNCDGAANLGFLEFTEEDCSFEAAPTPPVPITYAIYSTLPEVKRFAGHTCSMWVATTTVYKDFMQWNQASYGRNPIEVDKATCRRMRDTRQCRGKAMDITGPNSFALEGHPFVETSWLRTVTEKMTNCRLEEVTLQSECPNCTISSPLGDIPGAINDSFKHNLVTLVWDDSWKEAKPCELRVIENGMGVKYSTENDTTFRIRDPIQQLDFIYSMINSSVCGEGNLTSYHPVLGMERVVIAVQEAAKGTDLVEMRPNNADAVAKMALSELTRVEIEYASHTQYIRDFAMDISNHLAREIRNLQCESRKTAYHAATTTAQYDG</sequence>
<evidence type="ECO:0000256" key="1">
    <source>
        <dbReference type="SAM" id="MobiDB-lite"/>
    </source>
</evidence>
<proteinExistence type="predicted"/>
<keyword evidence="3" id="KW-1185">Reference proteome</keyword>
<name>A0ABR0BAM6_9CRUS</name>
<accession>A0ABR0BAM6</accession>
<evidence type="ECO:0000313" key="3">
    <source>
        <dbReference type="Proteomes" id="UP001234178"/>
    </source>
</evidence>
<reference evidence="2 3" key="1">
    <citation type="journal article" date="2023" name="Nucleic Acids Res.">
        <title>The hologenome of Daphnia magna reveals possible DNA methylation and microbiome-mediated evolution of the host genome.</title>
        <authorList>
            <person name="Chaturvedi A."/>
            <person name="Li X."/>
            <person name="Dhandapani V."/>
            <person name="Marshall H."/>
            <person name="Kissane S."/>
            <person name="Cuenca-Cambronero M."/>
            <person name="Asole G."/>
            <person name="Calvet F."/>
            <person name="Ruiz-Romero M."/>
            <person name="Marangio P."/>
            <person name="Guigo R."/>
            <person name="Rago D."/>
            <person name="Mirbahai L."/>
            <person name="Eastwood N."/>
            <person name="Colbourne J.K."/>
            <person name="Zhou J."/>
            <person name="Mallon E."/>
            <person name="Orsini L."/>
        </authorList>
    </citation>
    <scope>NUCLEOTIDE SEQUENCE [LARGE SCALE GENOMIC DNA]</scope>
    <source>
        <strain evidence="2">LRV0_1</strain>
    </source>
</reference>
<dbReference type="EMBL" id="JAOYFB010000047">
    <property type="protein sequence ID" value="KAK4045632.1"/>
    <property type="molecule type" value="Genomic_DNA"/>
</dbReference>
<evidence type="ECO:0000313" key="2">
    <source>
        <dbReference type="EMBL" id="KAK4045632.1"/>
    </source>
</evidence>
<gene>
    <name evidence="2" type="ORF">OUZ56_033331</name>
</gene>
<feature type="region of interest" description="Disordered" evidence="1">
    <location>
        <begin position="97"/>
        <end position="118"/>
    </location>
</feature>
<organism evidence="2 3">
    <name type="scientific">Daphnia magna</name>
    <dbReference type="NCBI Taxonomy" id="35525"/>
    <lineage>
        <taxon>Eukaryota</taxon>
        <taxon>Metazoa</taxon>
        <taxon>Ecdysozoa</taxon>
        <taxon>Arthropoda</taxon>
        <taxon>Crustacea</taxon>
        <taxon>Branchiopoda</taxon>
        <taxon>Diplostraca</taxon>
        <taxon>Cladocera</taxon>
        <taxon>Anomopoda</taxon>
        <taxon>Daphniidae</taxon>
        <taxon>Daphnia</taxon>
    </lineage>
</organism>
<dbReference type="Proteomes" id="UP001234178">
    <property type="component" value="Unassembled WGS sequence"/>
</dbReference>
<protein>
    <submittedName>
        <fullName evidence="2">Uncharacterized protein</fullName>
    </submittedName>
</protein>